<dbReference type="KEGG" id="mmob:F6R98_03615"/>
<keyword evidence="2" id="KW-0808">Transferase</keyword>
<accession>A0A5Q0BI69</accession>
<dbReference type="Gene3D" id="3.90.550.10">
    <property type="entry name" value="Spore Coat Polysaccharide Biosynthesis Protein SpsA, Chain A"/>
    <property type="match status" value="1"/>
</dbReference>
<dbReference type="PANTHER" id="PTHR22916:SF65">
    <property type="entry name" value="SLR1065 PROTEIN"/>
    <property type="match status" value="1"/>
</dbReference>
<dbReference type="GO" id="GO:0016758">
    <property type="term" value="F:hexosyltransferase activity"/>
    <property type="evidence" value="ECO:0007669"/>
    <property type="project" value="UniProtKB-ARBA"/>
</dbReference>
<name>A0A5Q0BI69_9GAMM</name>
<dbReference type="Proteomes" id="UP000325755">
    <property type="component" value="Chromosome"/>
</dbReference>
<dbReference type="FunCoup" id="A0A5Q0BI69">
    <property type="interactions" value="137"/>
</dbReference>
<evidence type="ECO:0000313" key="3">
    <source>
        <dbReference type="Proteomes" id="UP000325755"/>
    </source>
</evidence>
<evidence type="ECO:0000259" key="1">
    <source>
        <dbReference type="Pfam" id="PF00535"/>
    </source>
</evidence>
<dbReference type="InterPro" id="IPR001173">
    <property type="entry name" value="Glyco_trans_2-like"/>
</dbReference>
<dbReference type="EMBL" id="CP044205">
    <property type="protein sequence ID" value="QFY41828.1"/>
    <property type="molecule type" value="Genomic_DNA"/>
</dbReference>
<reference evidence="2 3" key="1">
    <citation type="submission" date="2019-09" db="EMBL/GenBank/DDBJ databases">
        <title>Ecophysiology of the spiral-shaped methanotroph Methylospira mobilis as revealed by the complete genome sequence.</title>
        <authorList>
            <person name="Oshkin I.Y."/>
            <person name="Dedysh S.N."/>
            <person name="Miroshnikov K."/>
            <person name="Danilova O.V."/>
            <person name="Hakobyan A."/>
            <person name="Liesack W."/>
        </authorList>
    </citation>
    <scope>NUCLEOTIDE SEQUENCE [LARGE SCALE GENOMIC DNA]</scope>
    <source>
        <strain evidence="2 3">Shm1</strain>
    </source>
</reference>
<evidence type="ECO:0000313" key="2">
    <source>
        <dbReference type="EMBL" id="QFY41828.1"/>
    </source>
</evidence>
<sequence length="251" mass="28253">MKISIITCTWNSESYLEQSIASVLAQDYPEIEYIFVDGGSTDGTLERIAAIPREVHVLHNIRGGVAHAMNEGGRVASGDVVAHLRYDHYYLAPDALSRVAGSFSDATGWAFGRIVYDIGGRQLADGVTALPYSRKGLLRENFIPHPAIFVRRDWMEQAGGFDESLKFAQGYDLWLKLALRGDPAVIDEPPLAALRVHEGGLPTSNRLAAMEEEYLVRRRYIGRSLIDRLEHWIRFKIRRRNLLDKLAKGFK</sequence>
<feature type="domain" description="Glycosyltransferase 2-like" evidence="1">
    <location>
        <begin position="4"/>
        <end position="122"/>
    </location>
</feature>
<gene>
    <name evidence="2" type="ORF">F6R98_03615</name>
</gene>
<protein>
    <submittedName>
        <fullName evidence="2">Glycosyltransferase</fullName>
    </submittedName>
</protein>
<dbReference type="RefSeq" id="WP_153247810.1">
    <property type="nucleotide sequence ID" value="NZ_CP044205.1"/>
</dbReference>
<dbReference type="PANTHER" id="PTHR22916">
    <property type="entry name" value="GLYCOSYLTRANSFERASE"/>
    <property type="match status" value="1"/>
</dbReference>
<dbReference type="Pfam" id="PF00535">
    <property type="entry name" value="Glycos_transf_2"/>
    <property type="match status" value="1"/>
</dbReference>
<dbReference type="SUPFAM" id="SSF53448">
    <property type="entry name" value="Nucleotide-diphospho-sugar transferases"/>
    <property type="match status" value="1"/>
</dbReference>
<dbReference type="InterPro" id="IPR029044">
    <property type="entry name" value="Nucleotide-diphossugar_trans"/>
</dbReference>
<dbReference type="AlphaFoldDB" id="A0A5Q0BI69"/>
<proteinExistence type="predicted"/>
<dbReference type="InParanoid" id="A0A5Q0BI69"/>
<keyword evidence="3" id="KW-1185">Reference proteome</keyword>
<organism evidence="2 3">
    <name type="scientific">Candidatus Methylospira mobilis</name>
    <dbReference type="NCBI Taxonomy" id="1808979"/>
    <lineage>
        <taxon>Bacteria</taxon>
        <taxon>Pseudomonadati</taxon>
        <taxon>Pseudomonadota</taxon>
        <taxon>Gammaproteobacteria</taxon>
        <taxon>Methylococcales</taxon>
        <taxon>Methylococcaceae</taxon>
        <taxon>Candidatus Methylospira</taxon>
    </lineage>
</organism>
<dbReference type="OrthoDB" id="396512at2"/>